<dbReference type="Proteomes" id="UP000325849">
    <property type="component" value="Unassembled WGS sequence"/>
</dbReference>
<sequence length="446" mass="48985">MPRTTRIFCASTLYGAATLSAALDAGLFEPTDRRLLLVTNNAVNPETTPAVDEMPGFARIAERFDQVLSWNETIAPFHPSGWSPRGDDIPMWERYVRLQWGLGDDEIRLAVESVQVNPSLAVCQLFTGAPVDVYADGLISYGPTRDKIDPLVGTRIERLLHLDLVPGLTPLLLTEFDVRPELVPGEAFLKVLGELAQDETGLPDVDGQPALLLGQYLSALGILDDAEEEQLHLGMVRGAVALGHRRLVFKPHPVAPARWSRLLQDEAARLGAELILLERPVLAEVVFQRTRPALVVGCFSTALLTAAGLYGIPVARTGTDGVLSRLTPYQNSNRVPVTLVDALLPDLADRAAVESWTMPSPERVEQLAALLTAVGFAMQPKIYPGLRGAAEDYLSRHLNTRTWRYFKRRRLTALALPGAVPAQLAFIPRNATVRRLARRAKALSRR</sequence>
<dbReference type="AlphaFoldDB" id="A0A5N8VGW3"/>
<gene>
    <name evidence="2" type="ORF">FNH09_25180</name>
</gene>
<reference evidence="2 3" key="1">
    <citation type="submission" date="2019-07" db="EMBL/GenBank/DDBJ databases">
        <title>New species of Amycolatopsis and Streptomyces.</title>
        <authorList>
            <person name="Duangmal K."/>
            <person name="Teo W.F.A."/>
            <person name="Lipun K."/>
        </authorList>
    </citation>
    <scope>NUCLEOTIDE SEQUENCE [LARGE SCALE GENOMIC DNA]</scope>
    <source>
        <strain evidence="2 3">NBRC 109810</strain>
    </source>
</reference>
<dbReference type="EMBL" id="VJZD01000112">
    <property type="protein sequence ID" value="MPY34411.1"/>
    <property type="molecule type" value="Genomic_DNA"/>
</dbReference>
<dbReference type="InterPro" id="IPR010866">
    <property type="entry name" value="A-2_8-polyST"/>
</dbReference>
<dbReference type="Pfam" id="PF07388">
    <property type="entry name" value="A-2_8-polyST"/>
    <property type="match status" value="1"/>
</dbReference>
<dbReference type="RefSeq" id="WP_152891819.1">
    <property type="nucleotide sequence ID" value="NZ_VJZD01000112.1"/>
</dbReference>
<keyword evidence="3" id="KW-1185">Reference proteome</keyword>
<comment type="caution">
    <text evidence="2">The sequence shown here is derived from an EMBL/GenBank/DDBJ whole genome shotgun (WGS) entry which is preliminary data.</text>
</comment>
<name>A0A5N8VGW3_9ACTN</name>
<evidence type="ECO:0000256" key="1">
    <source>
        <dbReference type="SAM" id="SignalP"/>
    </source>
</evidence>
<evidence type="ECO:0000313" key="3">
    <source>
        <dbReference type="Proteomes" id="UP000325849"/>
    </source>
</evidence>
<accession>A0A5N8VGW3</accession>
<evidence type="ECO:0000313" key="2">
    <source>
        <dbReference type="EMBL" id="MPY34411.1"/>
    </source>
</evidence>
<proteinExistence type="predicted"/>
<dbReference type="OrthoDB" id="3723482at2"/>
<keyword evidence="1" id="KW-0732">Signal</keyword>
<evidence type="ECO:0008006" key="4">
    <source>
        <dbReference type="Google" id="ProtNLM"/>
    </source>
</evidence>
<feature type="signal peptide" evidence="1">
    <location>
        <begin position="1"/>
        <end position="21"/>
    </location>
</feature>
<feature type="chain" id="PRO_5039379289" description="Capsule polysaccharide biosynthesis protein" evidence="1">
    <location>
        <begin position="22"/>
        <end position="446"/>
    </location>
</feature>
<protein>
    <recommendedName>
        <fullName evidence="4">Capsule polysaccharide biosynthesis protein</fullName>
    </recommendedName>
</protein>
<organism evidence="2 3">
    <name type="scientific">Streptomyces adustus</name>
    <dbReference type="NCBI Taxonomy" id="1609272"/>
    <lineage>
        <taxon>Bacteria</taxon>
        <taxon>Bacillati</taxon>
        <taxon>Actinomycetota</taxon>
        <taxon>Actinomycetes</taxon>
        <taxon>Kitasatosporales</taxon>
        <taxon>Streptomycetaceae</taxon>
        <taxon>Streptomyces</taxon>
    </lineage>
</organism>